<dbReference type="EMBL" id="GIDH01000930">
    <property type="protein sequence ID" value="NOV52873.1"/>
    <property type="molecule type" value="Transcribed_RNA"/>
</dbReference>
<proteinExistence type="predicted"/>
<accession>A0A6M2E3K1</accession>
<dbReference type="AlphaFoldDB" id="A0A6M2E3K1"/>
<protein>
    <submittedName>
        <fullName evidence="1">Putative secreted protein</fullName>
    </submittedName>
</protein>
<evidence type="ECO:0000313" key="1">
    <source>
        <dbReference type="EMBL" id="NOV52873.1"/>
    </source>
</evidence>
<reference evidence="1" key="1">
    <citation type="submission" date="2019-12" db="EMBL/GenBank/DDBJ databases">
        <title>The sialotranscriptome of the gopher-tortoise tick, Amblyomma tuberculatum.</title>
        <authorList>
            <person name="Karim S."/>
            <person name="Andersen J."/>
            <person name="Kumar D."/>
            <person name="Adamson S."/>
            <person name="Ennen J."/>
            <person name="Qualis C.P."/>
            <person name="Ribeiro J.M.C."/>
        </authorList>
    </citation>
    <scope>NUCLEOTIDE SEQUENCE</scope>
    <source>
        <strain evidence="1">Removed</strain>
        <tissue evidence="1">Salivary glands</tissue>
    </source>
</reference>
<sequence>MRCFPVTLPRFFLIIPFLDRLNTHVVKQAYDCVTLTDVRPKREAVKANYSRHPPLCAALEQCRPYQKKLTIDHSRWISCSCWTTSAKGLTLEPSNCGEVSPCLTARRSSTSQKAVADFTINSKSKFVKQATGDRVP</sequence>
<organism evidence="1">
    <name type="scientific">Amblyomma tuberculatum</name>
    <dbReference type="NCBI Taxonomy" id="48802"/>
    <lineage>
        <taxon>Eukaryota</taxon>
        <taxon>Metazoa</taxon>
        <taxon>Ecdysozoa</taxon>
        <taxon>Arthropoda</taxon>
        <taxon>Chelicerata</taxon>
        <taxon>Arachnida</taxon>
        <taxon>Acari</taxon>
        <taxon>Parasitiformes</taxon>
        <taxon>Ixodida</taxon>
        <taxon>Ixodoidea</taxon>
        <taxon>Ixodidae</taxon>
        <taxon>Amblyomminae</taxon>
        <taxon>Amblyomma</taxon>
    </lineage>
</organism>
<name>A0A6M2E3K1_9ACAR</name>